<dbReference type="AlphaFoldDB" id="A0AAX3X6Q8"/>
<sequence>MEMLGVKQIQGETLKMLKDFDDLCTNLELNYFIAYGSLIGAIRHKGFIPWDDDIDIWMPRKDFDKLLKYEFYKDIDFNKYKICTRSNTKNYAYGMARFSNQEFKYVTTDISEKDVDMGLFIDIYPLDNYCSSKEEAYKLHKKFKILNKEYFFYLSGKSNTLLKTIPRMILHILIRLVYGKNWDQRINKKINSYLEKYTNKDDRFIGVPVWELRFEPFEKDLFVGRKRVVFENINVWIPEKSDIILKKMYGNYMELPPISEQIPHHGYKVYRRN</sequence>
<dbReference type="Pfam" id="PF04991">
    <property type="entry name" value="LicD"/>
    <property type="match status" value="1"/>
</dbReference>
<protein>
    <submittedName>
        <fullName evidence="2">LicD family protein</fullName>
    </submittedName>
</protein>
<feature type="domain" description="LicD/FKTN/FKRP nucleotidyltransferase" evidence="1">
    <location>
        <begin position="24"/>
        <end position="250"/>
    </location>
</feature>
<evidence type="ECO:0000259" key="1">
    <source>
        <dbReference type="Pfam" id="PF04991"/>
    </source>
</evidence>
<dbReference type="PANTHER" id="PTHR43404:SF2">
    <property type="entry name" value="LIPOPOLYSACCHARIDE CHOLINEPHOSPHOTRANSFERASE LICD"/>
    <property type="match status" value="1"/>
</dbReference>
<organism evidence="2 3">
    <name type="scientific">Ligilactobacillus salivarius</name>
    <dbReference type="NCBI Taxonomy" id="1624"/>
    <lineage>
        <taxon>Bacteria</taxon>
        <taxon>Bacillati</taxon>
        <taxon>Bacillota</taxon>
        <taxon>Bacilli</taxon>
        <taxon>Lactobacillales</taxon>
        <taxon>Lactobacillaceae</taxon>
        <taxon>Ligilactobacillus</taxon>
    </lineage>
</organism>
<dbReference type="InterPro" id="IPR007074">
    <property type="entry name" value="LicD/FKTN/FKRP_NTP_transf"/>
</dbReference>
<dbReference type="InterPro" id="IPR052942">
    <property type="entry name" value="LPS_cholinephosphotransferase"/>
</dbReference>
<accession>A0AAX3X6Q8</accession>
<name>A0AAX3X6Q8_9LACO</name>
<dbReference type="PANTHER" id="PTHR43404">
    <property type="entry name" value="LIPOPOLYSACCHARIDE CHOLINEPHOSPHOTRANSFERASE LICD"/>
    <property type="match status" value="1"/>
</dbReference>
<reference evidence="2" key="1">
    <citation type="submission" date="2023-04" db="EMBL/GenBank/DDBJ databases">
        <title>Four porcine-derived lactic acid bacteria strains analyses and their evaluation as potential probiotics based on genomics.</title>
        <authorList>
            <person name="Niu D."/>
        </authorList>
    </citation>
    <scope>NUCLEOTIDE SEQUENCE</scope>
    <source>
        <strain evidence="2">ZSA5</strain>
    </source>
</reference>
<gene>
    <name evidence="2" type="ORF">QFE45_08465</name>
</gene>
<dbReference type="RefSeq" id="WP_087118423.1">
    <property type="nucleotide sequence ID" value="NZ_CP123971.1"/>
</dbReference>
<evidence type="ECO:0000313" key="2">
    <source>
        <dbReference type="EMBL" id="WII28396.1"/>
    </source>
</evidence>
<dbReference type="GO" id="GO:0009100">
    <property type="term" value="P:glycoprotein metabolic process"/>
    <property type="evidence" value="ECO:0007669"/>
    <property type="project" value="UniProtKB-ARBA"/>
</dbReference>
<dbReference type="Proteomes" id="UP001231316">
    <property type="component" value="Chromosome"/>
</dbReference>
<dbReference type="EMBL" id="CP123971">
    <property type="protein sequence ID" value="WII28396.1"/>
    <property type="molecule type" value="Genomic_DNA"/>
</dbReference>
<proteinExistence type="predicted"/>
<evidence type="ECO:0000313" key="3">
    <source>
        <dbReference type="Proteomes" id="UP001231316"/>
    </source>
</evidence>